<dbReference type="Proteomes" id="UP000294662">
    <property type="component" value="Unassembled WGS sequence"/>
</dbReference>
<proteinExistence type="predicted"/>
<organism evidence="2 3">
    <name type="scientific">Antarcticimicrobium sediminis</name>
    <dbReference type="NCBI Taxonomy" id="2546227"/>
    <lineage>
        <taxon>Bacteria</taxon>
        <taxon>Pseudomonadati</taxon>
        <taxon>Pseudomonadota</taxon>
        <taxon>Alphaproteobacteria</taxon>
        <taxon>Rhodobacterales</taxon>
        <taxon>Paracoccaceae</taxon>
        <taxon>Antarcticimicrobium</taxon>
    </lineage>
</organism>
<dbReference type="Gene3D" id="2.60.40.1880">
    <property type="entry name" value="Invasion associated locus B (IalB) protein"/>
    <property type="match status" value="1"/>
</dbReference>
<dbReference type="AlphaFoldDB" id="A0A4R5EXG2"/>
<comment type="caution">
    <text evidence="2">The sequence shown here is derived from an EMBL/GenBank/DDBJ whole genome shotgun (WGS) entry which is preliminary data.</text>
</comment>
<reference evidence="2 3" key="1">
    <citation type="submission" date="2019-03" db="EMBL/GenBank/DDBJ databases">
        <authorList>
            <person name="Zhang S."/>
        </authorList>
    </citation>
    <scope>NUCLEOTIDE SEQUENCE [LARGE SCALE GENOMIC DNA]</scope>
    <source>
        <strain evidence="2 3">S4J41</strain>
    </source>
</reference>
<gene>
    <name evidence="2" type="ORF">E1B25_06540</name>
</gene>
<name>A0A4R5EXG2_9RHOB</name>
<dbReference type="OrthoDB" id="7823834at2"/>
<evidence type="ECO:0000256" key="1">
    <source>
        <dbReference type="SAM" id="SignalP"/>
    </source>
</evidence>
<keyword evidence="1" id="KW-0732">Signal</keyword>
<feature type="signal peptide" evidence="1">
    <location>
        <begin position="1"/>
        <end position="18"/>
    </location>
</feature>
<evidence type="ECO:0000313" key="2">
    <source>
        <dbReference type="EMBL" id="TDE39705.1"/>
    </source>
</evidence>
<protein>
    <recommendedName>
        <fullName evidence="4">Invasion protein IalB, involved in pathogenesis</fullName>
    </recommendedName>
</protein>
<evidence type="ECO:0000313" key="3">
    <source>
        <dbReference type="Proteomes" id="UP000294662"/>
    </source>
</evidence>
<dbReference type="RefSeq" id="WP_132827959.1">
    <property type="nucleotide sequence ID" value="NZ_SMFP01000003.1"/>
</dbReference>
<dbReference type="EMBL" id="SMFP01000003">
    <property type="protein sequence ID" value="TDE39705.1"/>
    <property type="molecule type" value="Genomic_DNA"/>
</dbReference>
<feature type="chain" id="PRO_5020201498" description="Invasion protein IalB, involved in pathogenesis" evidence="1">
    <location>
        <begin position="19"/>
        <end position="183"/>
    </location>
</feature>
<sequence length="183" mass="19613">MMSRLALACGLLAVPASAQQWFLHDYGELRAYHGDWLAVCDDGGDGPCRVVQTGVDPGSNAYFDQRLAAHRLDNSPDWAIEVMDRGMPAAALTELRFRFDGQEVTVPPAGWAVGDMRSANASDTVTIRDPDLAYALVARMKAGNRVNVTYAPTGEGDGSASFPLRGVTAAMNAAEARVLARQE</sequence>
<accession>A0A4R5EXG2</accession>
<keyword evidence="3" id="KW-1185">Reference proteome</keyword>
<evidence type="ECO:0008006" key="4">
    <source>
        <dbReference type="Google" id="ProtNLM"/>
    </source>
</evidence>
<dbReference type="InterPro" id="IPR038696">
    <property type="entry name" value="IalB_sf"/>
</dbReference>